<evidence type="ECO:0000313" key="6">
    <source>
        <dbReference type="WBParaSite" id="EVEC_0000897501-mRNA-1"/>
    </source>
</evidence>
<dbReference type="CDD" id="cd22761">
    <property type="entry name" value="OTU_OTUD6"/>
    <property type="match status" value="1"/>
</dbReference>
<dbReference type="InterPro" id="IPR049772">
    <property type="entry name" value="OTU_OTUD6"/>
</dbReference>
<dbReference type="Pfam" id="PF02338">
    <property type="entry name" value="OTU"/>
    <property type="match status" value="1"/>
</dbReference>
<accession>A0A158QBB5</accession>
<feature type="domain" description="OTU" evidence="3">
    <location>
        <begin position="145"/>
        <end position="280"/>
    </location>
</feature>
<dbReference type="OrthoDB" id="415023at2759"/>
<evidence type="ECO:0000256" key="2">
    <source>
        <dbReference type="SAM" id="MobiDB-lite"/>
    </source>
</evidence>
<dbReference type="InterPro" id="IPR038765">
    <property type="entry name" value="Papain-like_cys_pep_sf"/>
</dbReference>
<keyword evidence="5" id="KW-1185">Reference proteome</keyword>
<protein>
    <submittedName>
        <fullName evidence="6">OTU domain-containing protein</fullName>
    </submittedName>
</protein>
<dbReference type="PROSITE" id="PS50802">
    <property type="entry name" value="OTU"/>
    <property type="match status" value="1"/>
</dbReference>
<reference evidence="4 5" key="2">
    <citation type="submission" date="2018-10" db="EMBL/GenBank/DDBJ databases">
        <authorList>
            <consortium name="Pathogen Informatics"/>
        </authorList>
    </citation>
    <scope>NUCLEOTIDE SEQUENCE [LARGE SCALE GENOMIC DNA]</scope>
</reference>
<gene>
    <name evidence="4" type="ORF">EVEC_LOCUS8416</name>
</gene>
<dbReference type="AlphaFoldDB" id="A0A158QBB5"/>
<feature type="compositionally biased region" description="Basic and acidic residues" evidence="2">
    <location>
        <begin position="92"/>
        <end position="114"/>
    </location>
</feature>
<dbReference type="InterPro" id="IPR050704">
    <property type="entry name" value="Peptidase_C85-like"/>
</dbReference>
<feature type="compositionally biased region" description="Basic and acidic residues" evidence="2">
    <location>
        <begin position="56"/>
        <end position="69"/>
    </location>
</feature>
<reference evidence="6" key="1">
    <citation type="submission" date="2016-04" db="UniProtKB">
        <authorList>
            <consortium name="WormBaseParasite"/>
        </authorList>
    </citation>
    <scope>IDENTIFICATION</scope>
</reference>
<feature type="region of interest" description="Disordered" evidence="2">
    <location>
        <begin position="82"/>
        <end position="126"/>
    </location>
</feature>
<dbReference type="Gene3D" id="3.90.70.80">
    <property type="match status" value="1"/>
</dbReference>
<dbReference type="GO" id="GO:0016579">
    <property type="term" value="P:protein deubiquitination"/>
    <property type="evidence" value="ECO:0007669"/>
    <property type="project" value="TreeGrafter"/>
</dbReference>
<dbReference type="STRING" id="51028.A0A158QBB5"/>
<keyword evidence="1" id="KW-0378">Hydrolase</keyword>
<evidence type="ECO:0000256" key="1">
    <source>
        <dbReference type="ARBA" id="ARBA00022801"/>
    </source>
</evidence>
<name>A0A158QBB5_ENTVE</name>
<evidence type="ECO:0000313" key="4">
    <source>
        <dbReference type="EMBL" id="VDD93665.1"/>
    </source>
</evidence>
<evidence type="ECO:0000313" key="5">
    <source>
        <dbReference type="Proteomes" id="UP000274131"/>
    </source>
</evidence>
<dbReference type="PANTHER" id="PTHR12419:SF10">
    <property type="entry name" value="DEUBIQUITINASE OTUD6B"/>
    <property type="match status" value="1"/>
</dbReference>
<dbReference type="Proteomes" id="UP000274131">
    <property type="component" value="Unassembled WGS sequence"/>
</dbReference>
<dbReference type="GO" id="GO:0004843">
    <property type="term" value="F:cysteine-type deubiquitinase activity"/>
    <property type="evidence" value="ECO:0007669"/>
    <property type="project" value="TreeGrafter"/>
</dbReference>
<organism evidence="6">
    <name type="scientific">Enterobius vermicularis</name>
    <name type="common">Human pinworm</name>
    <dbReference type="NCBI Taxonomy" id="51028"/>
    <lineage>
        <taxon>Eukaryota</taxon>
        <taxon>Metazoa</taxon>
        <taxon>Ecdysozoa</taxon>
        <taxon>Nematoda</taxon>
        <taxon>Chromadorea</taxon>
        <taxon>Rhabditida</taxon>
        <taxon>Spirurina</taxon>
        <taxon>Oxyuridomorpha</taxon>
        <taxon>Oxyuroidea</taxon>
        <taxon>Oxyuridae</taxon>
        <taxon>Enterobius</taxon>
    </lineage>
</organism>
<dbReference type="PANTHER" id="PTHR12419">
    <property type="entry name" value="OTU DOMAIN CONTAINING PROTEIN"/>
    <property type="match status" value="1"/>
</dbReference>
<proteinExistence type="predicted"/>
<dbReference type="SUPFAM" id="SSF54001">
    <property type="entry name" value="Cysteine proteinases"/>
    <property type="match status" value="1"/>
</dbReference>
<dbReference type="EMBL" id="UXUI01009414">
    <property type="protein sequence ID" value="VDD93665.1"/>
    <property type="molecule type" value="Genomic_DNA"/>
</dbReference>
<dbReference type="WBParaSite" id="EVEC_0000897501-mRNA-1">
    <property type="protein sequence ID" value="EVEC_0000897501-mRNA-1"/>
    <property type="gene ID" value="EVEC_0000897501"/>
</dbReference>
<sequence>MEDTAESDELTVSPYEQLKAKHRKEKKDLLAKITSMKHSVPKNDKKRRKEVGATAEKMEKSLKDRQEKELSEMLATMKAATENIEPLPANGEESKEQAQETKEKKAEMRKRLNEAAEEDAEASKFAPGRTLESEAIINELSLRNLRLHEIPANGDCLYNALAHQLSCGKDIRRKAASYIRAHKEDFLPFLTWEDGTPVEEIEFEKYCWQVENMCEEGGQWGGEPELKALSSVLERRIEVLQPEGRVAVFGDEFVTTKPLVITYHRYAYSLGEHYNSTEPAA</sequence>
<dbReference type="InterPro" id="IPR003323">
    <property type="entry name" value="OTU_dom"/>
</dbReference>
<evidence type="ECO:0000259" key="3">
    <source>
        <dbReference type="PROSITE" id="PS50802"/>
    </source>
</evidence>
<feature type="region of interest" description="Disordered" evidence="2">
    <location>
        <begin position="1"/>
        <end position="23"/>
    </location>
</feature>
<feature type="region of interest" description="Disordered" evidence="2">
    <location>
        <begin position="35"/>
        <end position="69"/>
    </location>
</feature>